<feature type="compositionally biased region" description="Low complexity" evidence="6">
    <location>
        <begin position="188"/>
        <end position="200"/>
    </location>
</feature>
<dbReference type="PANTHER" id="PTHR16172:SF2">
    <property type="entry name" value="MAJOR FACILITATOR SUPERFAMILY DOMAIN-CONTAINING PROTEIN 6"/>
    <property type="match status" value="1"/>
</dbReference>
<dbReference type="InParanoid" id="A0A672PAJ3"/>
<comment type="similarity">
    <text evidence="2">Belongs to the major facilitator superfamily. MFSD6 family.</text>
</comment>
<dbReference type="InterPro" id="IPR051717">
    <property type="entry name" value="MFS_MFSD6"/>
</dbReference>
<dbReference type="PANTHER" id="PTHR16172">
    <property type="entry name" value="MAJOR FACILITATOR SUPERFAMILY DOMAIN-CONTAINING PROTEIN 6-LIKE"/>
    <property type="match status" value="1"/>
</dbReference>
<evidence type="ECO:0000256" key="6">
    <source>
        <dbReference type="SAM" id="MobiDB-lite"/>
    </source>
</evidence>
<dbReference type="InterPro" id="IPR036259">
    <property type="entry name" value="MFS_trans_sf"/>
</dbReference>
<evidence type="ECO:0000256" key="1">
    <source>
        <dbReference type="ARBA" id="ARBA00004141"/>
    </source>
</evidence>
<feature type="transmembrane region" description="Helical" evidence="7">
    <location>
        <begin position="211"/>
        <end position="244"/>
    </location>
</feature>
<dbReference type="Gene3D" id="1.20.1250.20">
    <property type="entry name" value="MFS general substrate transporter like domains"/>
    <property type="match status" value="1"/>
</dbReference>
<feature type="region of interest" description="Disordered" evidence="6">
    <location>
        <begin position="164"/>
        <end position="200"/>
    </location>
</feature>
<evidence type="ECO:0000256" key="2">
    <source>
        <dbReference type="ARBA" id="ARBA00005241"/>
    </source>
</evidence>
<feature type="transmembrane region" description="Helical" evidence="7">
    <location>
        <begin position="52"/>
        <end position="71"/>
    </location>
</feature>
<evidence type="ECO:0000256" key="7">
    <source>
        <dbReference type="SAM" id="Phobius"/>
    </source>
</evidence>
<dbReference type="SUPFAM" id="SSF103473">
    <property type="entry name" value="MFS general substrate transporter"/>
    <property type="match status" value="1"/>
</dbReference>
<feature type="compositionally biased region" description="Polar residues" evidence="6">
    <location>
        <begin position="164"/>
        <end position="187"/>
    </location>
</feature>
<dbReference type="OMA" id="AIPIWEI"/>
<evidence type="ECO:0000256" key="3">
    <source>
        <dbReference type="ARBA" id="ARBA00022692"/>
    </source>
</evidence>
<evidence type="ECO:0000313" key="9">
    <source>
        <dbReference type="Ensembl" id="ENSSGRP00000060573.1"/>
    </source>
</evidence>
<name>A0A672PAJ3_SINGR</name>
<keyword evidence="5 7" id="KW-0472">Membrane</keyword>
<dbReference type="AlphaFoldDB" id="A0A672PAJ3"/>
<comment type="subcellular location">
    <subcellularLocation>
        <location evidence="1">Membrane</location>
        <topology evidence="1">Multi-pass membrane protein</topology>
    </subcellularLocation>
</comment>
<evidence type="ECO:0000259" key="8">
    <source>
        <dbReference type="Pfam" id="PF12832"/>
    </source>
</evidence>
<feature type="domain" description="Major facilitator superfamily associated" evidence="8">
    <location>
        <begin position="19"/>
        <end position="236"/>
    </location>
</feature>
<proteinExistence type="inferred from homology"/>
<reference evidence="9" key="1">
    <citation type="submission" date="2025-08" db="UniProtKB">
        <authorList>
            <consortium name="Ensembl"/>
        </authorList>
    </citation>
    <scope>IDENTIFICATION</scope>
</reference>
<evidence type="ECO:0000313" key="10">
    <source>
        <dbReference type="Proteomes" id="UP000472262"/>
    </source>
</evidence>
<feature type="transmembrane region" description="Helical" evidence="7">
    <location>
        <begin position="80"/>
        <end position="99"/>
    </location>
</feature>
<keyword evidence="10" id="KW-1185">Reference proteome</keyword>
<keyword evidence="3 7" id="KW-0812">Transmembrane</keyword>
<organism evidence="9 10">
    <name type="scientific">Sinocyclocheilus grahami</name>
    <name type="common">Dianchi golden-line fish</name>
    <name type="synonym">Barbus grahami</name>
    <dbReference type="NCBI Taxonomy" id="75366"/>
    <lineage>
        <taxon>Eukaryota</taxon>
        <taxon>Metazoa</taxon>
        <taxon>Chordata</taxon>
        <taxon>Craniata</taxon>
        <taxon>Vertebrata</taxon>
        <taxon>Euteleostomi</taxon>
        <taxon>Actinopterygii</taxon>
        <taxon>Neopterygii</taxon>
        <taxon>Teleostei</taxon>
        <taxon>Ostariophysi</taxon>
        <taxon>Cypriniformes</taxon>
        <taxon>Cyprinidae</taxon>
        <taxon>Cyprininae</taxon>
        <taxon>Sinocyclocheilus</taxon>
    </lineage>
</organism>
<dbReference type="GO" id="GO:0005886">
    <property type="term" value="C:plasma membrane"/>
    <property type="evidence" value="ECO:0007669"/>
    <property type="project" value="TreeGrafter"/>
</dbReference>
<dbReference type="Pfam" id="PF12832">
    <property type="entry name" value="MFS_1_like"/>
    <property type="match status" value="1"/>
</dbReference>
<protein>
    <submittedName>
        <fullName evidence="9">Major facilitator superfamily domain containing 6a</fullName>
    </submittedName>
</protein>
<accession>A0A672PAJ3</accession>
<keyword evidence="4 7" id="KW-1133">Transmembrane helix</keyword>
<evidence type="ECO:0000256" key="4">
    <source>
        <dbReference type="ARBA" id="ARBA00022989"/>
    </source>
</evidence>
<dbReference type="Proteomes" id="UP000472262">
    <property type="component" value="Unassembled WGS sequence"/>
</dbReference>
<dbReference type="InterPro" id="IPR024989">
    <property type="entry name" value="MFS_assoc_dom"/>
</dbReference>
<reference evidence="9" key="2">
    <citation type="submission" date="2025-09" db="UniProtKB">
        <authorList>
            <consortium name="Ensembl"/>
        </authorList>
    </citation>
    <scope>IDENTIFICATION</scope>
</reference>
<dbReference type="Ensembl" id="ENSSGRT00000064627.1">
    <property type="protein sequence ID" value="ENSSGRP00000060573.1"/>
    <property type="gene ID" value="ENSSGRG00000031461.1"/>
</dbReference>
<sequence length="271" mass="30800">MSCCERLFLRVNPYLLVSKVFYLFFYAAYGSLHPLLALYYKQLGMNPTQSGLLVGIRYFIEFCSAPFWGIVADRFRKGKAVLLFSMLCWLLFNSGIGFVQPADMTSIPTTNQMRHRRDLIGHYPWRTILSYIQSSGYSSEHRFKRDSNLSFTVAPDEFANTTQYDQNTTRPELSTSISASTPNATSGSTTQSTMTKPTQTPEYNMDQVHAIFLLILLVIIIGEFFSAPAITIVDTVLQSILCFCMRKLARTLSKYTPFDVAVDTFMTDNNF</sequence>
<dbReference type="GO" id="GO:0042590">
    <property type="term" value="P:antigen processing and presentation of exogenous peptide antigen via MHC class I"/>
    <property type="evidence" value="ECO:0007669"/>
    <property type="project" value="TreeGrafter"/>
</dbReference>
<evidence type="ECO:0000256" key="5">
    <source>
        <dbReference type="ARBA" id="ARBA00023136"/>
    </source>
</evidence>